<feature type="chain" id="PRO_5046845555" description="Thrombospondin type 3 repeat-containing protein" evidence="4">
    <location>
        <begin position="34"/>
        <end position="900"/>
    </location>
</feature>
<evidence type="ECO:0000256" key="4">
    <source>
        <dbReference type="SAM" id="SignalP"/>
    </source>
</evidence>
<keyword evidence="2" id="KW-0106">Calcium</keyword>
<feature type="region of interest" description="Disordered" evidence="3">
    <location>
        <begin position="824"/>
        <end position="900"/>
    </location>
</feature>
<evidence type="ECO:0000313" key="6">
    <source>
        <dbReference type="Proteomes" id="UP001500575"/>
    </source>
</evidence>
<dbReference type="Gene3D" id="3.40.390.10">
    <property type="entry name" value="Collagenase (Catalytic Domain)"/>
    <property type="match status" value="1"/>
</dbReference>
<keyword evidence="1 4" id="KW-0732">Signal</keyword>
<dbReference type="Gene3D" id="4.10.1080.10">
    <property type="entry name" value="TSP type-3 repeat"/>
    <property type="match status" value="1"/>
</dbReference>
<feature type="region of interest" description="Disordered" evidence="3">
    <location>
        <begin position="568"/>
        <end position="589"/>
    </location>
</feature>
<feature type="region of interest" description="Disordered" evidence="3">
    <location>
        <begin position="709"/>
        <end position="736"/>
    </location>
</feature>
<evidence type="ECO:0000256" key="1">
    <source>
        <dbReference type="ARBA" id="ARBA00022729"/>
    </source>
</evidence>
<feature type="compositionally biased region" description="Basic and acidic residues" evidence="3">
    <location>
        <begin position="867"/>
        <end position="878"/>
    </location>
</feature>
<evidence type="ECO:0000313" key="5">
    <source>
        <dbReference type="EMBL" id="GAA2114325.1"/>
    </source>
</evidence>
<keyword evidence="6" id="KW-1185">Reference proteome</keyword>
<sequence length="900" mass="93342">MRKCISVLVAALVPLMVAAVSLVALGSVLPAQASPADDYVGPFYGDGNLPPGCIKDMSRDNPANTCFHAKVGLNALDSPQVDVAVLVPASPTAERDLRIMRQAAEAWEGGIDYLSDEMGLDWLRDGVDFHISSDVVGLTEGDEVSTYPLYDPEIVIVATNPAGGAGIGVDPTYLTDELGIFSEDGVPCHNIPNPFSLDTWEGMPGYDGHHGDGGGVYVEDCGGAGGNVCFSVNGGVDPVPGTTDTFSLFDLVLHETGHCLTLGHVGDGAETPSWGPVPTTDIMAYSYDPPGQNKCVSTLNVEAFALRMSHYLDVNGDGAVTAADQVQPNDVLGDGTNSFQVQSPENHLFASSTGSVWDCPQPDLGTVPGAATDWTPEPVETHQPVLTVTTPEHGSETADGNVNVSGSVERRPLDAPPSSPVGAADDPEGDAVSDLTDIQQVSVEVTDLEVTTTVKVKKLWPSTSVTSPSEYSVSIDGRQIKTFVPDPRSPAEVMVWDHSMEQQLPGDWAQWDPVANTVTFHIPRSYLAGAKVTAPYDVFALTGYTANNKFTVVSDDRAPDSGAVGVAAPTSAGSAAGGSTAVDGGSSTGGSAVTGTLDTVVLEQPGGNTFTVADTSLGVLTGSQDTFTLDVPESSDVELLLSWTDNSDLDMTVTGAATASGATAGNPERVLLTNVRGRLDIKVDPYLVVGVPATTYTLTATLVGVSGDGDGDGVADGDDRCPQQAGPAPSGCPDSDGDGVPDVYDLCPSVAGNGHDGCVIPATEHVKVYVDGALAGGQDVDTSDELDTFSIDVSIPGGTHELRIEWEDDGEVIATDYRTVVRTAPGVDRDGDGVGDSRDNCVKQPNAGQADLDRDGQGDACDNDIDGDGHANSKERAQGTDPYDAASYPGKKTSTSLRRL</sequence>
<dbReference type="InterPro" id="IPR028974">
    <property type="entry name" value="TSP_type-3_rpt"/>
</dbReference>
<protein>
    <recommendedName>
        <fullName evidence="7">Thrombospondin type 3 repeat-containing protein</fullName>
    </recommendedName>
</protein>
<dbReference type="SUPFAM" id="SSF55486">
    <property type="entry name" value="Metalloproteases ('zincins'), catalytic domain"/>
    <property type="match status" value="1"/>
</dbReference>
<dbReference type="Pfam" id="PF02412">
    <property type="entry name" value="TSP_3"/>
    <property type="match status" value="3"/>
</dbReference>
<feature type="signal peptide" evidence="4">
    <location>
        <begin position="1"/>
        <end position="33"/>
    </location>
</feature>
<comment type="caution">
    <text evidence="5">The sequence shown here is derived from an EMBL/GenBank/DDBJ whole genome shotgun (WGS) entry which is preliminary data.</text>
</comment>
<feature type="region of interest" description="Disordered" evidence="3">
    <location>
        <begin position="388"/>
        <end position="432"/>
    </location>
</feature>
<evidence type="ECO:0000256" key="2">
    <source>
        <dbReference type="ARBA" id="ARBA00022837"/>
    </source>
</evidence>
<gene>
    <name evidence="5" type="ORF">GCM10009843_02700</name>
</gene>
<accession>A0ABN2XQB5</accession>
<proteinExistence type="predicted"/>
<name>A0ABN2XQB5_9ACTN</name>
<dbReference type="EMBL" id="BAAAQQ010000002">
    <property type="protein sequence ID" value="GAA2114325.1"/>
    <property type="molecule type" value="Genomic_DNA"/>
</dbReference>
<organism evidence="5 6">
    <name type="scientific">Nocardioides bigeumensis</name>
    <dbReference type="NCBI Taxonomy" id="433657"/>
    <lineage>
        <taxon>Bacteria</taxon>
        <taxon>Bacillati</taxon>
        <taxon>Actinomycetota</taxon>
        <taxon>Actinomycetes</taxon>
        <taxon>Propionibacteriales</taxon>
        <taxon>Nocardioidaceae</taxon>
        <taxon>Nocardioides</taxon>
    </lineage>
</organism>
<dbReference type="PANTHER" id="PTHR10199">
    <property type="entry name" value="THROMBOSPONDIN"/>
    <property type="match status" value="1"/>
</dbReference>
<dbReference type="SUPFAM" id="SSF103647">
    <property type="entry name" value="TSP type-3 repeat"/>
    <property type="match status" value="2"/>
</dbReference>
<feature type="compositionally biased region" description="Basic and acidic residues" evidence="3">
    <location>
        <begin position="827"/>
        <end position="841"/>
    </location>
</feature>
<evidence type="ECO:0008006" key="7">
    <source>
        <dbReference type="Google" id="ProtNLM"/>
    </source>
</evidence>
<dbReference type="RefSeq" id="WP_344301760.1">
    <property type="nucleotide sequence ID" value="NZ_BAAAQQ010000002.1"/>
</dbReference>
<reference evidence="5 6" key="1">
    <citation type="journal article" date="2019" name="Int. J. Syst. Evol. Microbiol.">
        <title>The Global Catalogue of Microorganisms (GCM) 10K type strain sequencing project: providing services to taxonomists for standard genome sequencing and annotation.</title>
        <authorList>
            <consortium name="The Broad Institute Genomics Platform"/>
            <consortium name="The Broad Institute Genome Sequencing Center for Infectious Disease"/>
            <person name="Wu L."/>
            <person name="Ma J."/>
        </authorList>
    </citation>
    <scope>NUCLEOTIDE SEQUENCE [LARGE SCALE GENOMIC DNA]</scope>
    <source>
        <strain evidence="5 6">JCM 16021</strain>
    </source>
</reference>
<feature type="compositionally biased region" description="Polar residues" evidence="3">
    <location>
        <begin position="388"/>
        <end position="406"/>
    </location>
</feature>
<dbReference type="InterPro" id="IPR024079">
    <property type="entry name" value="MetalloPept_cat_dom_sf"/>
</dbReference>
<dbReference type="InterPro" id="IPR003367">
    <property type="entry name" value="Thrombospondin_3-like_rpt"/>
</dbReference>
<dbReference type="Proteomes" id="UP001500575">
    <property type="component" value="Unassembled WGS sequence"/>
</dbReference>
<evidence type="ECO:0000256" key="3">
    <source>
        <dbReference type="SAM" id="MobiDB-lite"/>
    </source>
</evidence>